<sequence length="56" mass="6290">MALSEYWAHSTTDHAMLNRMKTQSNGKLRLRMAALTRISSSEQPMSISELCHVLGV</sequence>
<reference evidence="1 2" key="1">
    <citation type="journal article" date="2018" name="Nat. Ecol. Evol.">
        <title>Pezizomycetes genomes reveal the molecular basis of ectomycorrhizal truffle lifestyle.</title>
        <authorList>
            <person name="Murat C."/>
            <person name="Payen T."/>
            <person name="Noel B."/>
            <person name="Kuo A."/>
            <person name="Morin E."/>
            <person name="Chen J."/>
            <person name="Kohler A."/>
            <person name="Krizsan K."/>
            <person name="Balestrini R."/>
            <person name="Da Silva C."/>
            <person name="Montanini B."/>
            <person name="Hainaut M."/>
            <person name="Levati E."/>
            <person name="Barry K.W."/>
            <person name="Belfiori B."/>
            <person name="Cichocki N."/>
            <person name="Clum A."/>
            <person name="Dockter R.B."/>
            <person name="Fauchery L."/>
            <person name="Guy J."/>
            <person name="Iotti M."/>
            <person name="Le Tacon F."/>
            <person name="Lindquist E.A."/>
            <person name="Lipzen A."/>
            <person name="Malagnac F."/>
            <person name="Mello A."/>
            <person name="Molinier V."/>
            <person name="Miyauchi S."/>
            <person name="Poulain J."/>
            <person name="Riccioni C."/>
            <person name="Rubini A."/>
            <person name="Sitrit Y."/>
            <person name="Splivallo R."/>
            <person name="Traeger S."/>
            <person name="Wang M."/>
            <person name="Zifcakova L."/>
            <person name="Wipf D."/>
            <person name="Zambonelli A."/>
            <person name="Paolocci F."/>
            <person name="Nowrousian M."/>
            <person name="Ottonello S."/>
            <person name="Baldrian P."/>
            <person name="Spatafora J.W."/>
            <person name="Henrissat B."/>
            <person name="Nagy L.G."/>
            <person name="Aury J.M."/>
            <person name="Wincker P."/>
            <person name="Grigoriev I.V."/>
            <person name="Bonfante P."/>
            <person name="Martin F.M."/>
        </authorList>
    </citation>
    <scope>NUCLEOTIDE SEQUENCE [LARGE SCALE GENOMIC DNA]</scope>
    <source>
        <strain evidence="1 2">120613-1</strain>
    </source>
</reference>
<name>A0A3N4JET7_9PEZI</name>
<dbReference type="Proteomes" id="UP000276215">
    <property type="component" value="Unassembled WGS sequence"/>
</dbReference>
<dbReference type="EMBL" id="ML120411">
    <property type="protein sequence ID" value="RPA96776.1"/>
    <property type="molecule type" value="Genomic_DNA"/>
</dbReference>
<accession>A0A3N4JET7</accession>
<keyword evidence="2" id="KW-1185">Reference proteome</keyword>
<protein>
    <submittedName>
        <fullName evidence="1">Uncharacterized protein</fullName>
    </submittedName>
</protein>
<proteinExistence type="predicted"/>
<evidence type="ECO:0000313" key="2">
    <source>
        <dbReference type="Proteomes" id="UP000276215"/>
    </source>
</evidence>
<organism evidence="1 2">
    <name type="scientific">Choiromyces venosus 120613-1</name>
    <dbReference type="NCBI Taxonomy" id="1336337"/>
    <lineage>
        <taxon>Eukaryota</taxon>
        <taxon>Fungi</taxon>
        <taxon>Dikarya</taxon>
        <taxon>Ascomycota</taxon>
        <taxon>Pezizomycotina</taxon>
        <taxon>Pezizomycetes</taxon>
        <taxon>Pezizales</taxon>
        <taxon>Tuberaceae</taxon>
        <taxon>Choiromyces</taxon>
    </lineage>
</organism>
<gene>
    <name evidence="1" type="ORF">L873DRAFT_1923490</name>
</gene>
<evidence type="ECO:0000313" key="1">
    <source>
        <dbReference type="EMBL" id="RPA96776.1"/>
    </source>
</evidence>
<dbReference type="AlphaFoldDB" id="A0A3N4JET7"/>